<sequence length="93" mass="10330">MSLLIPLTLCCDVDSFYPEDLSVSWLQNSTVLPEPPVTEQSPGGTYSTRRYYTLSPRQREQGGKVECAVRQPGLKHPVSSSTYLEELVPTGKI</sequence>
<dbReference type="InterPro" id="IPR013783">
    <property type="entry name" value="Ig-like_fold"/>
</dbReference>
<dbReference type="Ensembl" id="ENSMMOT00000001916.1">
    <property type="protein sequence ID" value="ENSMMOP00000001881.1"/>
    <property type="gene ID" value="ENSMMOG00000001582.1"/>
</dbReference>
<proteinExistence type="predicted"/>
<feature type="domain" description="Ig-like" evidence="2">
    <location>
        <begin position="1"/>
        <end position="85"/>
    </location>
</feature>
<dbReference type="CDD" id="cd00098">
    <property type="entry name" value="IgC1"/>
    <property type="match status" value="1"/>
</dbReference>
<keyword evidence="1" id="KW-0393">Immunoglobulin domain</keyword>
<keyword evidence="4" id="KW-1185">Reference proteome</keyword>
<reference evidence="3" key="1">
    <citation type="submission" date="2025-08" db="UniProtKB">
        <authorList>
            <consortium name="Ensembl"/>
        </authorList>
    </citation>
    <scope>IDENTIFICATION</scope>
</reference>
<dbReference type="PANTHER" id="PTHR23411">
    <property type="entry name" value="TAPASIN"/>
    <property type="match status" value="1"/>
</dbReference>
<dbReference type="Proteomes" id="UP000261620">
    <property type="component" value="Unplaced"/>
</dbReference>
<protein>
    <recommendedName>
        <fullName evidence="2">Ig-like domain-containing protein</fullName>
    </recommendedName>
</protein>
<dbReference type="InterPro" id="IPR003597">
    <property type="entry name" value="Ig_C1-set"/>
</dbReference>
<evidence type="ECO:0000313" key="4">
    <source>
        <dbReference type="Proteomes" id="UP000261620"/>
    </source>
</evidence>
<dbReference type="Pfam" id="PF07654">
    <property type="entry name" value="C1-set"/>
    <property type="match status" value="1"/>
</dbReference>
<organism evidence="3 4">
    <name type="scientific">Mola mola</name>
    <name type="common">Ocean sunfish</name>
    <name type="synonym">Tetraodon mola</name>
    <dbReference type="NCBI Taxonomy" id="94237"/>
    <lineage>
        <taxon>Eukaryota</taxon>
        <taxon>Metazoa</taxon>
        <taxon>Chordata</taxon>
        <taxon>Craniata</taxon>
        <taxon>Vertebrata</taxon>
        <taxon>Euteleostomi</taxon>
        <taxon>Actinopterygii</taxon>
        <taxon>Neopterygii</taxon>
        <taxon>Teleostei</taxon>
        <taxon>Neoteleostei</taxon>
        <taxon>Acanthomorphata</taxon>
        <taxon>Eupercaria</taxon>
        <taxon>Tetraodontiformes</taxon>
        <taxon>Molidae</taxon>
        <taxon>Mola</taxon>
    </lineage>
</organism>
<dbReference type="SUPFAM" id="SSF48726">
    <property type="entry name" value="Immunoglobulin"/>
    <property type="match status" value="1"/>
</dbReference>
<dbReference type="Gene3D" id="2.60.40.10">
    <property type="entry name" value="Immunoglobulins"/>
    <property type="match status" value="1"/>
</dbReference>
<reference evidence="3" key="2">
    <citation type="submission" date="2025-09" db="UniProtKB">
        <authorList>
            <consortium name="Ensembl"/>
        </authorList>
    </citation>
    <scope>IDENTIFICATION</scope>
</reference>
<evidence type="ECO:0000313" key="3">
    <source>
        <dbReference type="Ensembl" id="ENSMMOP00000001881.1"/>
    </source>
</evidence>
<dbReference type="AlphaFoldDB" id="A0A3Q3VL00"/>
<evidence type="ECO:0000259" key="2">
    <source>
        <dbReference type="PROSITE" id="PS50835"/>
    </source>
</evidence>
<dbReference type="SMART" id="SM00407">
    <property type="entry name" value="IGc1"/>
    <property type="match status" value="1"/>
</dbReference>
<accession>A0A3Q3VL00</accession>
<evidence type="ECO:0000256" key="1">
    <source>
        <dbReference type="ARBA" id="ARBA00023319"/>
    </source>
</evidence>
<dbReference type="STRING" id="94237.ENSMMOP00000001881"/>
<dbReference type="PROSITE" id="PS50835">
    <property type="entry name" value="IG_LIKE"/>
    <property type="match status" value="1"/>
</dbReference>
<dbReference type="InterPro" id="IPR050380">
    <property type="entry name" value="Immune_Resp_Modulators"/>
</dbReference>
<dbReference type="InterPro" id="IPR007110">
    <property type="entry name" value="Ig-like_dom"/>
</dbReference>
<dbReference type="InterPro" id="IPR036179">
    <property type="entry name" value="Ig-like_dom_sf"/>
</dbReference>
<name>A0A3Q3VL00_MOLML</name>